<feature type="compositionally biased region" description="Polar residues" evidence="4">
    <location>
        <begin position="967"/>
        <end position="977"/>
    </location>
</feature>
<dbReference type="InterPro" id="IPR013783">
    <property type="entry name" value="Ig-like_fold"/>
</dbReference>
<feature type="transmembrane region" description="Helical" evidence="5">
    <location>
        <begin position="1053"/>
        <end position="1072"/>
    </location>
</feature>
<dbReference type="SUPFAM" id="SSF81296">
    <property type="entry name" value="E set domains"/>
    <property type="match status" value="1"/>
</dbReference>
<keyword evidence="5" id="KW-0472">Membrane</keyword>
<dbReference type="InterPro" id="IPR002909">
    <property type="entry name" value="IPT_dom"/>
</dbReference>
<dbReference type="Gene3D" id="1.25.40.20">
    <property type="entry name" value="Ankyrin repeat-containing domain"/>
    <property type="match status" value="1"/>
</dbReference>
<feature type="region of interest" description="Disordered" evidence="4">
    <location>
        <begin position="837"/>
        <end position="986"/>
    </location>
</feature>
<accession>A8QAN2</accession>
<feature type="compositionally biased region" description="Polar residues" evidence="4">
    <location>
        <begin position="438"/>
        <end position="452"/>
    </location>
</feature>
<dbReference type="Pfam" id="PF25603">
    <property type="entry name" value="SPT23_MGA2_DBD"/>
    <property type="match status" value="1"/>
</dbReference>
<dbReference type="PROSITE" id="PS50297">
    <property type="entry name" value="ANK_REP_REGION"/>
    <property type="match status" value="2"/>
</dbReference>
<dbReference type="STRING" id="425265.A8QAN2"/>
<name>A8QAN2_MALGO</name>
<gene>
    <name evidence="8" type="ORF">MGL_3791</name>
</gene>
<evidence type="ECO:0000256" key="1">
    <source>
        <dbReference type="ARBA" id="ARBA00022737"/>
    </source>
</evidence>
<dbReference type="SUPFAM" id="SSF48403">
    <property type="entry name" value="Ankyrin repeat"/>
    <property type="match status" value="1"/>
</dbReference>
<dbReference type="OrthoDB" id="71307at2759"/>
<keyword evidence="9" id="KW-1185">Reference proteome</keyword>
<dbReference type="PANTHER" id="PTHR24126:SF14">
    <property type="entry name" value="ANK_REP_REGION DOMAIN-CONTAINING PROTEIN"/>
    <property type="match status" value="1"/>
</dbReference>
<dbReference type="PROSITE" id="PS50088">
    <property type="entry name" value="ANK_REPEAT"/>
    <property type="match status" value="2"/>
</dbReference>
<reference evidence="8 9" key="1">
    <citation type="journal article" date="2007" name="Proc. Natl. Acad. Sci. U.S.A.">
        <title>Dandruff-associated Malassezia genomes reveal convergent and divergent virulence traits shared with plant and human fungal pathogens.</title>
        <authorList>
            <person name="Xu J."/>
            <person name="Saunders C.W."/>
            <person name="Hu P."/>
            <person name="Grant R.A."/>
            <person name="Boekhout T."/>
            <person name="Kuramae E.E."/>
            <person name="Kronstad J.W."/>
            <person name="Deangelis Y.M."/>
            <person name="Reeder N.L."/>
            <person name="Johnstone K.R."/>
            <person name="Leland M."/>
            <person name="Fieno A.M."/>
            <person name="Begley W.M."/>
            <person name="Sun Y."/>
            <person name="Lacey M.P."/>
            <person name="Chaudhary T."/>
            <person name="Keough T."/>
            <person name="Chu L."/>
            <person name="Sears R."/>
            <person name="Yuan B."/>
            <person name="Dawson T.L.Jr."/>
        </authorList>
    </citation>
    <scope>NUCLEOTIDE SEQUENCE [LARGE SCALE GENOMIC DNA]</scope>
    <source>
        <strain evidence="9">ATCC MYA-4612 / CBS 7966</strain>
    </source>
</reference>
<evidence type="ECO:0000256" key="4">
    <source>
        <dbReference type="SAM" id="MobiDB-lite"/>
    </source>
</evidence>
<feature type="compositionally biased region" description="Basic residues" evidence="4">
    <location>
        <begin position="1020"/>
        <end position="1029"/>
    </location>
</feature>
<dbReference type="FunCoup" id="A8QAN2">
    <property type="interactions" value="121"/>
</dbReference>
<dbReference type="RefSeq" id="XP_001729003.1">
    <property type="nucleotide sequence ID" value="XM_001728951.1"/>
</dbReference>
<evidence type="ECO:0000313" key="9">
    <source>
        <dbReference type="Proteomes" id="UP000008837"/>
    </source>
</evidence>
<feature type="compositionally biased region" description="Acidic residues" evidence="4">
    <location>
        <begin position="845"/>
        <end position="879"/>
    </location>
</feature>
<evidence type="ECO:0000259" key="6">
    <source>
        <dbReference type="Pfam" id="PF01833"/>
    </source>
</evidence>
<dbReference type="InterPro" id="IPR014756">
    <property type="entry name" value="Ig_E-set"/>
</dbReference>
<dbReference type="InterPro" id="IPR002110">
    <property type="entry name" value="Ankyrin_rpt"/>
</dbReference>
<keyword evidence="2 3" id="KW-0040">ANK repeat</keyword>
<dbReference type="CDD" id="cd00102">
    <property type="entry name" value="IPT"/>
    <property type="match status" value="1"/>
</dbReference>
<evidence type="ECO:0000256" key="2">
    <source>
        <dbReference type="ARBA" id="ARBA00023043"/>
    </source>
</evidence>
<dbReference type="Proteomes" id="UP000008837">
    <property type="component" value="Unassembled WGS sequence"/>
</dbReference>
<evidence type="ECO:0000313" key="8">
    <source>
        <dbReference type="EMBL" id="EDP41789.1"/>
    </source>
</evidence>
<feature type="compositionally biased region" description="Polar residues" evidence="4">
    <location>
        <begin position="397"/>
        <end position="415"/>
    </location>
</feature>
<protein>
    <submittedName>
        <fullName evidence="8">Uncharacterized protein</fullName>
    </submittedName>
</protein>
<dbReference type="Pfam" id="PF01833">
    <property type="entry name" value="TIG"/>
    <property type="match status" value="1"/>
</dbReference>
<feature type="region of interest" description="Disordered" evidence="4">
    <location>
        <begin position="397"/>
        <end position="453"/>
    </location>
</feature>
<feature type="domain" description="SPT23/MGA2-like DNA-binding" evidence="7">
    <location>
        <begin position="165"/>
        <end position="382"/>
    </location>
</feature>
<dbReference type="InterPro" id="IPR057962">
    <property type="entry name" value="SPT23_MGA2_DBD"/>
</dbReference>
<evidence type="ECO:0000256" key="3">
    <source>
        <dbReference type="PROSITE-ProRule" id="PRU00023"/>
    </source>
</evidence>
<dbReference type="InterPro" id="IPR036770">
    <property type="entry name" value="Ankyrin_rpt-contain_sf"/>
</dbReference>
<dbReference type="GeneID" id="5853310"/>
<dbReference type="AlphaFoldDB" id="A8QAN2"/>
<dbReference type="SMART" id="SM00248">
    <property type="entry name" value="ANK"/>
    <property type="match status" value="2"/>
</dbReference>
<sequence length="1096" mass="120987">MSSMYLPSAMDEQMIMSSNALDSVFSPATIDSFDPAHDKYQTHGNISMDADLPSQASVNEEPLSAGVVNSAASSSRLPDTDSSSGVCISPNTNFKPSVSMTGLPFATTDVNSIAPALMENAVGDSKVPAMSPAQVPLSNAANDASLTLTSIRTIWPSRSNLPSDMKILVNGVPAIGAKSRVETQIRMRIELVHPIPTDNPQVAPQYERIGSFTHIKVPPLSGTKRKSKKHQKLHVPLESTLVLDAEVINATPPHSRVYVCNSCRERERKRAHRKKSKVSLQTINPTEEEMSAIGIDPKSPDAVERAVSYLEEEERKHAVLFNCGDYVDFHDGEVVLSTRITCYCRHHREKIGFHIIFTLRNHKGEFIATGSTPPIMIMDDHKSVSQATTVSRLNESRLRSNAQDRAFSPSRTIETPSRMRDRPKPYDDSSRYRRSLPRETSQPPLLQDSSRMSFPVSESIGASWLRSVSPVSLDESMPNSSMTLHEAALSSPVQMSGLPPFPPLPRLSEDHRSEASVSLSIPRITKLVPVEGPTTGGIEITVLGENFRNGIQCVFGDMPSTFTRVWAPTTLVCILPPSFRPGPVIVRLQDPTPPQALLEPGGSHPLQLFTYIDSTDRALMELALQVVGIQMTGQFTSARDIAMRIVSASQGNEASSSRGMASQGNGVGNGMCNKLSSGSGVPDVSDVLSSGLRLNSTRSSKLPGVQDSLLGFLTLLDVDMNSSSDKPFQRNAIHACNSSGHTLLHLAVIHNFHRLVSDLLHRGCPVNARDANGYTALHFAALHGWMEVTKLLLLHGANPYDINEEGLIPLEVARRSEKIDVERMLIEWVDYDDNESLDAEVGNDTSDEEITMSDADQELDYYVDDETETETDDEAEDADEQNRGKREEHDTSESEEWVSFGDLASIDRVSCTSSAPGLPTEREPRIPASPDQPHPRRPSNLLQALPPWDHEVKLPGPIHSPPPTYDEATTTFKGEPSSSKHIDGEKLITSPDSLTLSRTQHPMTLANEREFAYIRKERRSNRMARHRRSNERSKETATETVVRPRQGVYDDRMLLWFWIPAMLLALLVPFVLQTRTFASFYEGSWLQRITQLTSPS</sequence>
<dbReference type="Gene3D" id="2.60.40.10">
    <property type="entry name" value="Immunoglobulins"/>
    <property type="match status" value="1"/>
</dbReference>
<keyword evidence="5" id="KW-0812">Transmembrane</keyword>
<dbReference type="OMA" id="IPNWQLC"/>
<dbReference type="KEGG" id="mgl:MGL_3791"/>
<feature type="compositionally biased region" description="Low complexity" evidence="4">
    <location>
        <begin position="64"/>
        <end position="84"/>
    </location>
</feature>
<feature type="region of interest" description="Disordered" evidence="4">
    <location>
        <begin position="59"/>
        <end position="84"/>
    </location>
</feature>
<keyword evidence="5" id="KW-1133">Transmembrane helix</keyword>
<dbReference type="VEuPathDB" id="FungiDB:MGL_3791"/>
<evidence type="ECO:0000256" key="5">
    <source>
        <dbReference type="SAM" id="Phobius"/>
    </source>
</evidence>
<feature type="compositionally biased region" description="Basic and acidic residues" evidence="4">
    <location>
        <begin position="417"/>
        <end position="431"/>
    </location>
</feature>
<feature type="repeat" description="ANK" evidence="3">
    <location>
        <begin position="739"/>
        <end position="771"/>
    </location>
</feature>
<comment type="caution">
    <text evidence="8">The sequence shown here is derived from an EMBL/GenBank/DDBJ whole genome shotgun (WGS) entry which is preliminary data.</text>
</comment>
<feature type="region of interest" description="Disordered" evidence="4">
    <location>
        <begin position="1020"/>
        <end position="1039"/>
    </location>
</feature>
<evidence type="ECO:0000259" key="7">
    <source>
        <dbReference type="Pfam" id="PF25603"/>
    </source>
</evidence>
<organism evidence="8 9">
    <name type="scientific">Malassezia globosa (strain ATCC MYA-4612 / CBS 7966)</name>
    <name type="common">Dandruff-associated fungus</name>
    <dbReference type="NCBI Taxonomy" id="425265"/>
    <lineage>
        <taxon>Eukaryota</taxon>
        <taxon>Fungi</taxon>
        <taxon>Dikarya</taxon>
        <taxon>Basidiomycota</taxon>
        <taxon>Ustilaginomycotina</taxon>
        <taxon>Malasseziomycetes</taxon>
        <taxon>Malasseziales</taxon>
        <taxon>Malasseziaceae</taxon>
        <taxon>Malassezia</taxon>
    </lineage>
</organism>
<feature type="compositionally biased region" description="Basic and acidic residues" evidence="4">
    <location>
        <begin position="880"/>
        <end position="892"/>
    </location>
</feature>
<feature type="domain" description="IPT/TIG" evidence="6">
    <location>
        <begin position="522"/>
        <end position="589"/>
    </location>
</feature>
<keyword evidence="1" id="KW-0677">Repeat</keyword>
<dbReference type="InParanoid" id="A8QAN2"/>
<dbReference type="EMBL" id="AAYY01000015">
    <property type="protein sequence ID" value="EDP41789.1"/>
    <property type="molecule type" value="Genomic_DNA"/>
</dbReference>
<feature type="repeat" description="ANK" evidence="3">
    <location>
        <begin position="772"/>
        <end position="804"/>
    </location>
</feature>
<dbReference type="PANTHER" id="PTHR24126">
    <property type="entry name" value="ANKYRIN REPEAT, PH AND SEC7 DOMAIN CONTAINING PROTEIN SECG-RELATED"/>
    <property type="match status" value="1"/>
</dbReference>
<proteinExistence type="predicted"/>
<dbReference type="Pfam" id="PF12796">
    <property type="entry name" value="Ank_2"/>
    <property type="match status" value="1"/>
</dbReference>